<keyword evidence="2 5" id="KW-0812">Transmembrane</keyword>
<feature type="transmembrane region" description="Helical" evidence="5">
    <location>
        <begin position="274"/>
        <end position="294"/>
    </location>
</feature>
<feature type="transmembrane region" description="Helical" evidence="5">
    <location>
        <begin position="73"/>
        <end position="96"/>
    </location>
</feature>
<comment type="subcellular location">
    <subcellularLocation>
        <location evidence="1">Membrane</location>
        <topology evidence="1">Multi-pass membrane protein</topology>
    </subcellularLocation>
</comment>
<dbReference type="Gene3D" id="1.10.1450.10">
    <property type="entry name" value="Tetraspanin"/>
    <property type="match status" value="1"/>
</dbReference>
<accession>A0AAV2T684</accession>
<evidence type="ECO:0000256" key="1">
    <source>
        <dbReference type="ARBA" id="ARBA00004141"/>
    </source>
</evidence>
<evidence type="ECO:0000256" key="4">
    <source>
        <dbReference type="ARBA" id="ARBA00023136"/>
    </source>
</evidence>
<comment type="caution">
    <text evidence="6">The sequence shown here is derived from an EMBL/GenBank/DDBJ whole genome shotgun (WGS) entry which is preliminary data.</text>
</comment>
<feature type="transmembrane region" description="Helical" evidence="5">
    <location>
        <begin position="108"/>
        <end position="131"/>
    </location>
</feature>
<evidence type="ECO:0000313" key="6">
    <source>
        <dbReference type="EMBL" id="CAL5132654.1"/>
    </source>
</evidence>
<protein>
    <recommendedName>
        <fullName evidence="8">Tetraspanin</fullName>
    </recommendedName>
</protein>
<name>A0AAV2T684_CALDB</name>
<keyword evidence="3 5" id="KW-1133">Transmembrane helix</keyword>
<feature type="transmembrane region" description="Helical" evidence="5">
    <location>
        <begin position="35"/>
        <end position="61"/>
    </location>
</feature>
<evidence type="ECO:0000256" key="3">
    <source>
        <dbReference type="ARBA" id="ARBA00022989"/>
    </source>
</evidence>
<evidence type="ECO:0000313" key="7">
    <source>
        <dbReference type="Proteomes" id="UP001497525"/>
    </source>
</evidence>
<dbReference type="AlphaFoldDB" id="A0AAV2T684"/>
<evidence type="ECO:0000256" key="5">
    <source>
        <dbReference type="SAM" id="Phobius"/>
    </source>
</evidence>
<dbReference type="Pfam" id="PF00335">
    <property type="entry name" value="Tetraspanin"/>
    <property type="match status" value="1"/>
</dbReference>
<dbReference type="PANTHER" id="PTHR19282">
    <property type="entry name" value="TETRASPANIN"/>
    <property type="match status" value="1"/>
</dbReference>
<proteinExistence type="predicted"/>
<reference evidence="6" key="1">
    <citation type="submission" date="2024-06" db="EMBL/GenBank/DDBJ databases">
        <authorList>
            <person name="Liu X."/>
            <person name="Lenzi L."/>
            <person name="Haldenby T S."/>
            <person name="Uol C."/>
        </authorList>
    </citation>
    <scope>NUCLEOTIDE SEQUENCE</scope>
</reference>
<dbReference type="InterPro" id="IPR008952">
    <property type="entry name" value="Tetraspanin_EC2_sf"/>
</dbReference>
<dbReference type="Proteomes" id="UP001497525">
    <property type="component" value="Unassembled WGS sequence"/>
</dbReference>
<organism evidence="6 7">
    <name type="scientific">Calicophoron daubneyi</name>
    <name type="common">Rumen fluke</name>
    <name type="synonym">Paramphistomum daubneyi</name>
    <dbReference type="NCBI Taxonomy" id="300641"/>
    <lineage>
        <taxon>Eukaryota</taxon>
        <taxon>Metazoa</taxon>
        <taxon>Spiralia</taxon>
        <taxon>Lophotrochozoa</taxon>
        <taxon>Platyhelminthes</taxon>
        <taxon>Trematoda</taxon>
        <taxon>Digenea</taxon>
        <taxon>Plagiorchiida</taxon>
        <taxon>Pronocephalata</taxon>
        <taxon>Paramphistomoidea</taxon>
        <taxon>Paramphistomidae</taxon>
        <taxon>Calicophoron</taxon>
    </lineage>
</organism>
<keyword evidence="4 5" id="KW-0472">Membrane</keyword>
<evidence type="ECO:0008006" key="8">
    <source>
        <dbReference type="Google" id="ProtNLM"/>
    </source>
</evidence>
<dbReference type="EMBL" id="CAXLJL010000134">
    <property type="protein sequence ID" value="CAL5132654.1"/>
    <property type="molecule type" value="Genomic_DNA"/>
</dbReference>
<dbReference type="InterPro" id="IPR018499">
    <property type="entry name" value="Tetraspanin/Peripherin"/>
</dbReference>
<evidence type="ECO:0000256" key="2">
    <source>
        <dbReference type="ARBA" id="ARBA00022692"/>
    </source>
</evidence>
<gene>
    <name evidence="6" type="ORF">CDAUBV1_LOCUS5503</name>
</gene>
<sequence length="307" mass="34095">MLVIFMNGANGLYCIFSALNMSDPKLCTSANLVRLVGNLLCLAIVILGAALIGAAAFIITMYEYMGEIFGREVFFGASYTILACGILTFVVGVIGFYDFTEENRFTTIITVAGLVCLTIAVVVSGALMFAYPRLMSSSVLNALTSSLPLYGQINLITEAWNTLQSYLRCCAINDFGWDDYKQTIWFNTTNKDIYESGVTVPISSPYYLAVPPSCCATLIDGVTGYATDTYRDVSRCQHWLFGPPLRKSGAHNDALYYRGCYIVLIEYMKMHTKYLFILTMICCGVFVLTFLILVCCKLIRPSKTKWN</sequence>
<dbReference type="GO" id="GO:0016020">
    <property type="term" value="C:membrane"/>
    <property type="evidence" value="ECO:0007669"/>
    <property type="project" value="UniProtKB-SubCell"/>
</dbReference>